<evidence type="ECO:0000313" key="3">
    <source>
        <dbReference type="Proteomes" id="UP000658720"/>
    </source>
</evidence>
<comment type="caution">
    <text evidence="2">The sequence shown here is derived from an EMBL/GenBank/DDBJ whole genome shotgun (WGS) entry which is preliminary data.</text>
</comment>
<accession>A0ABR9VSW8</accession>
<organism evidence="2 3">
    <name type="scientific">Synechocystis salina LEGE 00031</name>
    <dbReference type="NCBI Taxonomy" id="1828736"/>
    <lineage>
        <taxon>Bacteria</taxon>
        <taxon>Bacillati</taxon>
        <taxon>Cyanobacteriota</taxon>
        <taxon>Cyanophyceae</taxon>
        <taxon>Synechococcales</taxon>
        <taxon>Merismopediaceae</taxon>
        <taxon>Synechocystis</taxon>
    </lineage>
</organism>
<name>A0ABR9VSW8_9SYNC</name>
<keyword evidence="1" id="KW-0175">Coiled coil</keyword>
<dbReference type="EMBL" id="JADEVV010000030">
    <property type="protein sequence ID" value="MBE9254458.1"/>
    <property type="molecule type" value="Genomic_DNA"/>
</dbReference>
<protein>
    <submittedName>
        <fullName evidence="2">Uncharacterized protein</fullName>
    </submittedName>
</protein>
<evidence type="ECO:0000256" key="1">
    <source>
        <dbReference type="SAM" id="Coils"/>
    </source>
</evidence>
<feature type="coiled-coil region" evidence="1">
    <location>
        <begin position="40"/>
        <end position="67"/>
    </location>
</feature>
<sequence>MASNQPDKLNQAKLIQLEQNQLKLQQEFAALRFFEAQKKNEAQIQNNTDLVKEIEALKQKISQVEAVVSRPTVISADAYPHLIVEEPPPLLDLPISKIIDIYHEIPQILEVYCQRVSLLTDQTDIVEKNNVGNFWVMQLKNQGFYLFPRPESFSRFSSLSSFAKLFRAINESPAENYQFTLQAPAKLDVLKIGEKWKLLKPGKIIFGQCPLEYAWQQEISTVRKEYEKFNKLLDARGSAGLDFTLITQYWQQSLMQKYGELVTLAINTCMPIAYAIYKGPMLVPCQILLGSNPLVVPGWDRGVPWDTSIYSQSHSKFNKDYLRTAADHPLLPNQIYLRESNGKTHHTWAITKSYEEATAIVQRLNGHWISLD</sequence>
<proteinExistence type="predicted"/>
<dbReference type="RefSeq" id="WP_194020045.1">
    <property type="nucleotide sequence ID" value="NZ_JADEVV010000030.1"/>
</dbReference>
<evidence type="ECO:0000313" key="2">
    <source>
        <dbReference type="EMBL" id="MBE9254458.1"/>
    </source>
</evidence>
<dbReference type="Proteomes" id="UP000658720">
    <property type="component" value="Unassembled WGS sequence"/>
</dbReference>
<gene>
    <name evidence="2" type="ORF">IQ217_11515</name>
</gene>
<reference evidence="2 3" key="1">
    <citation type="submission" date="2020-10" db="EMBL/GenBank/DDBJ databases">
        <authorList>
            <person name="Castelo-Branco R."/>
            <person name="Eusebio N."/>
            <person name="Adriana R."/>
            <person name="Vieira A."/>
            <person name="Brugerolle De Fraissinette N."/>
            <person name="Rezende De Castro R."/>
            <person name="Schneider M.P."/>
            <person name="Vasconcelos V."/>
            <person name="Leao P.N."/>
        </authorList>
    </citation>
    <scope>NUCLEOTIDE SEQUENCE [LARGE SCALE GENOMIC DNA]</scope>
    <source>
        <strain evidence="2 3">LEGE 00031</strain>
    </source>
</reference>
<keyword evidence="3" id="KW-1185">Reference proteome</keyword>